<protein>
    <recommendedName>
        <fullName evidence="8">Ras GEF</fullName>
    </recommendedName>
</protein>
<feature type="region of interest" description="Disordered" evidence="3">
    <location>
        <begin position="725"/>
        <end position="774"/>
    </location>
</feature>
<dbReference type="PROSITE" id="PS50212">
    <property type="entry name" value="RASGEF_NTER"/>
    <property type="match status" value="1"/>
</dbReference>
<evidence type="ECO:0008006" key="8">
    <source>
        <dbReference type="Google" id="ProtNLM"/>
    </source>
</evidence>
<feature type="region of interest" description="Disordered" evidence="3">
    <location>
        <begin position="1626"/>
        <end position="1660"/>
    </location>
</feature>
<feature type="compositionally biased region" description="Low complexity" evidence="3">
    <location>
        <begin position="417"/>
        <end position="429"/>
    </location>
</feature>
<feature type="region of interest" description="Disordered" evidence="3">
    <location>
        <begin position="463"/>
        <end position="513"/>
    </location>
</feature>
<dbReference type="Pfam" id="PF00618">
    <property type="entry name" value="RasGEF_N"/>
    <property type="match status" value="1"/>
</dbReference>
<feature type="region of interest" description="Disordered" evidence="3">
    <location>
        <begin position="49"/>
        <end position="76"/>
    </location>
</feature>
<evidence type="ECO:0000256" key="3">
    <source>
        <dbReference type="SAM" id="MobiDB-lite"/>
    </source>
</evidence>
<evidence type="ECO:0000256" key="2">
    <source>
        <dbReference type="PROSITE-ProRule" id="PRU00168"/>
    </source>
</evidence>
<feature type="compositionally biased region" description="Gly residues" evidence="3">
    <location>
        <begin position="364"/>
        <end position="376"/>
    </location>
</feature>
<feature type="compositionally biased region" description="Basic and acidic residues" evidence="3">
    <location>
        <begin position="842"/>
        <end position="851"/>
    </location>
</feature>
<evidence type="ECO:0000259" key="5">
    <source>
        <dbReference type="PROSITE" id="PS50212"/>
    </source>
</evidence>
<feature type="compositionally biased region" description="Polar residues" evidence="3">
    <location>
        <begin position="963"/>
        <end position="972"/>
    </location>
</feature>
<dbReference type="SUPFAM" id="SSF48366">
    <property type="entry name" value="Ras GEF"/>
    <property type="match status" value="1"/>
</dbReference>
<dbReference type="GO" id="GO:0007265">
    <property type="term" value="P:Ras protein signal transduction"/>
    <property type="evidence" value="ECO:0007669"/>
    <property type="project" value="TreeGrafter"/>
</dbReference>
<feature type="domain" description="N-terminal Ras-GEF" evidence="5">
    <location>
        <begin position="1012"/>
        <end position="1199"/>
    </location>
</feature>
<dbReference type="InterPro" id="IPR019804">
    <property type="entry name" value="Ras_G-nucl-exch_fac_CS"/>
</dbReference>
<dbReference type="GO" id="GO:0005085">
    <property type="term" value="F:guanyl-nucleotide exchange factor activity"/>
    <property type="evidence" value="ECO:0007669"/>
    <property type="project" value="UniProtKB-KW"/>
</dbReference>
<dbReference type="OrthoDB" id="546434at2759"/>
<evidence type="ECO:0000256" key="1">
    <source>
        <dbReference type="ARBA" id="ARBA00022658"/>
    </source>
</evidence>
<gene>
    <name evidence="6" type="ORF">CXG81DRAFT_17181</name>
</gene>
<reference evidence="7" key="1">
    <citation type="journal article" date="2018" name="Nat. Microbiol.">
        <title>Leveraging single-cell genomics to expand the fungal tree of life.</title>
        <authorList>
            <person name="Ahrendt S.R."/>
            <person name="Quandt C.A."/>
            <person name="Ciobanu D."/>
            <person name="Clum A."/>
            <person name="Salamov A."/>
            <person name="Andreopoulos B."/>
            <person name="Cheng J.F."/>
            <person name="Woyke T."/>
            <person name="Pelin A."/>
            <person name="Henrissat B."/>
            <person name="Reynolds N.K."/>
            <person name="Benny G.L."/>
            <person name="Smith M.E."/>
            <person name="James T.Y."/>
            <person name="Grigoriev I.V."/>
        </authorList>
    </citation>
    <scope>NUCLEOTIDE SEQUENCE [LARGE SCALE GENOMIC DNA]</scope>
    <source>
        <strain evidence="7">ATCC 52028</strain>
    </source>
</reference>
<feature type="region of interest" description="Disordered" evidence="3">
    <location>
        <begin position="1715"/>
        <end position="1748"/>
    </location>
</feature>
<feature type="region of interest" description="Disordered" evidence="3">
    <location>
        <begin position="552"/>
        <end position="661"/>
    </location>
</feature>
<dbReference type="EMBL" id="ML014126">
    <property type="protein sequence ID" value="RKP03224.1"/>
    <property type="molecule type" value="Genomic_DNA"/>
</dbReference>
<dbReference type="InterPro" id="IPR001895">
    <property type="entry name" value="RASGEF_cat_dom"/>
</dbReference>
<dbReference type="InterPro" id="IPR008937">
    <property type="entry name" value="Ras-like_GEF"/>
</dbReference>
<feature type="compositionally biased region" description="Low complexity" evidence="3">
    <location>
        <begin position="1626"/>
        <end position="1659"/>
    </location>
</feature>
<dbReference type="PANTHER" id="PTHR23113:SF368">
    <property type="entry name" value="CELL DIVISION CONTROL PROTEIN 25"/>
    <property type="match status" value="1"/>
</dbReference>
<accession>A0A4P9XCN7</accession>
<feature type="region of interest" description="Disordered" evidence="3">
    <location>
        <begin position="963"/>
        <end position="987"/>
    </location>
</feature>
<feature type="compositionally biased region" description="Polar residues" evidence="3">
    <location>
        <begin position="733"/>
        <end position="743"/>
    </location>
</feature>
<dbReference type="InterPro" id="IPR036964">
    <property type="entry name" value="RASGEF_cat_dom_sf"/>
</dbReference>
<dbReference type="PROSITE" id="PS50009">
    <property type="entry name" value="RASGEF_CAT"/>
    <property type="match status" value="1"/>
</dbReference>
<dbReference type="PANTHER" id="PTHR23113">
    <property type="entry name" value="GUANINE NUCLEOTIDE EXCHANGE FACTOR"/>
    <property type="match status" value="1"/>
</dbReference>
<dbReference type="SMART" id="SM00147">
    <property type="entry name" value="RasGEF"/>
    <property type="match status" value="1"/>
</dbReference>
<dbReference type="InterPro" id="IPR023578">
    <property type="entry name" value="Ras_GEF_dom_sf"/>
</dbReference>
<dbReference type="Gene3D" id="1.10.840.10">
    <property type="entry name" value="Ras guanine-nucleotide exchange factors catalytic domain"/>
    <property type="match status" value="1"/>
</dbReference>
<feature type="region of interest" description="Disordered" evidence="3">
    <location>
        <begin position="361"/>
        <end position="384"/>
    </location>
</feature>
<dbReference type="InterPro" id="IPR000651">
    <property type="entry name" value="Ras-like_Gua-exchang_fac_N"/>
</dbReference>
<feature type="compositionally biased region" description="Low complexity" evidence="3">
    <location>
        <begin position="63"/>
        <end position="74"/>
    </location>
</feature>
<organism evidence="6 7">
    <name type="scientific">Caulochytrium protostelioides</name>
    <dbReference type="NCBI Taxonomy" id="1555241"/>
    <lineage>
        <taxon>Eukaryota</taxon>
        <taxon>Fungi</taxon>
        <taxon>Fungi incertae sedis</taxon>
        <taxon>Chytridiomycota</taxon>
        <taxon>Chytridiomycota incertae sedis</taxon>
        <taxon>Chytridiomycetes</taxon>
        <taxon>Caulochytriales</taxon>
        <taxon>Caulochytriaceae</taxon>
        <taxon>Caulochytrium</taxon>
    </lineage>
</organism>
<feature type="region of interest" description="Disordered" evidence="3">
    <location>
        <begin position="833"/>
        <end position="864"/>
    </location>
</feature>
<sequence>MSTHPAAAASAAAAAAAGHVLPSLPHAPPGRTSLHAALLQVSTVSLGIANPSGPSSRHPTVHGSSDSFRSSDGSAMGVHGRPLMAAAAAVALSPVGHPGSAGALHDHGSSPLGMRDAPGMAMAAPLALNASMARLSLSLGSGQAAGGEPLADRRDALGSGHTMAHGLRCGGGSGSGSGRLGVAAPAAGDWCGSIGVAVAGDGVVTTHGPEEAPPVGTLLDQFLAPAEDAQATLQAFLSLHRGFVYTARSTPATRPLLGGLEYLRLRVDLLGIHFMAPDTGPRADAIVSLDLERIVRYSYNHAKTTFTLTYIDTDGIMTEYRLVSAHYLEVIDCLGQAIVFVIRIKSKEFTERAERAAALSQKNGVGGAGSAGGPPGHGAELSSSSHLSQLLQMAAMSQTALPPSGPIIVEDMPPSPSEGGVSGPSPSSPNAADLMAPGVPSAEAQLAKKKKAARRSLFGSLKLLSSSGDGDRDATAAKARKPHLKKTPPPSSPLAASSVPSSADPLAPPTHTTHEKVELAKYYMETRYKANGGLVNPGLLMRAQSQPLAATSVAEPSGVSSQSVSPMPSADRLLSPPMPPCGVRDRASDGTSIIRPDDEQDADQVSAMARPPQDAMPEVDMMSTTMPEQRYLRRPSGQQSLEGDPALSTDGRSLPAAHAAGAASTTRAWKLHRISMVPSELPPSLPNATPAKLALSTTAPPSGTLTKRLSASMGLLGFGRTPRASTAALGSDSVHSVSPSENEPTGDPVVAKNVAQPSSRESSTHGDHGKASRTVLAKLKTAPERAERLEKTATFGQKLRRIASGQLTLRGAKVSDRLSPSRSTSLAHAFDADDADAASPSEHARHQHDQPRASLNGPPSSHAASAARFHAIQLASAHSEPMLADAQGSSPLAARPETLAALSGTVGKPLTAQGSKASLLAKERPRTNRLSAALTATFRRTKSRHAFLEDVFDGVGVQGAHQGSQAGLQSSAAKDVHGSSGFESPGGSAVIPVERVLDRQGQLYMIRNATGDPTDVIAAAVDSLVETLLLSTLDARSSFQDILMLTFRHVMTPLEFLQQLHNRYEDIVETSLDNGLDATVIATAAATATATAAPPTPIAASHLSSTEMNRGPRSGSGSDHGLATAMQHASSPSVRTPVPVLDVRRRRILGVVKRWVAAKPLDFVDPRARAALESLLGLAVHSGSAVLEELAEQVISILTFELSPRDEILDGYHLPDDLIIPVPLSPAQGERMRQLLVQVDLTALSAKRLAQQLTYVDSKLFRRIPLEEFADFLWADPSPGPRAATGPPGPAGPGAAASTMPVRCRHIKRYISRFNQIAFWVSTVICSYDDQKRRVDVLEKFIKIAHHCLQLQNFNAVMAIWSGLNTTPVMRLKRTFMALSTKGQAQLAQLETLLSYQGNYKRYRELERHCKAPMVPFFGLLLKDLTFMNDGNQKTLPNGLLNFEKLRLIYTTISNVRPIQRVSFSIALDTGVLDDPSAALSAQSATASDLPPEITCAEYCLFLPHLDDMTLLRISKTIEQPLNAATGSAAAALSTPAPATAGPPSTTPLAAVSAAATATTPLTTFSSAPPLLPPPAVATGSPLMAFPAITTPTASTAPVSAVEAAIAYAIGTRPGPVCGLSGLSGASAAGPPAATTSSATSVPGSATSASSVVAAEPAADTPRDRLAEMNSLHGGLIINDDADGAALASAVLPLAAAGGGSVPVAARMLPAPGHKGWAAPQESPATAALRQSHAMMQASIRADPSGSQ</sequence>
<feature type="compositionally biased region" description="Low complexity" evidence="3">
    <location>
        <begin position="493"/>
        <end position="505"/>
    </location>
</feature>
<evidence type="ECO:0000313" key="7">
    <source>
        <dbReference type="Proteomes" id="UP000274922"/>
    </source>
</evidence>
<keyword evidence="7" id="KW-1185">Reference proteome</keyword>
<dbReference type="Gene3D" id="1.20.870.10">
    <property type="entry name" value="Son of sevenless (SoS) protein Chain: S domain 1"/>
    <property type="match status" value="1"/>
</dbReference>
<feature type="region of interest" description="Disordered" evidence="3">
    <location>
        <begin position="402"/>
        <end position="443"/>
    </location>
</feature>
<feature type="domain" description="Ras-GEF" evidence="4">
    <location>
        <begin position="1245"/>
        <end position="1493"/>
    </location>
</feature>
<keyword evidence="1 2" id="KW-0344">Guanine-nucleotide releasing factor</keyword>
<dbReference type="STRING" id="1555241.A0A4P9XCN7"/>
<dbReference type="Proteomes" id="UP000274922">
    <property type="component" value="Unassembled WGS sequence"/>
</dbReference>
<proteinExistence type="predicted"/>
<name>A0A4P9XCN7_9FUNG</name>
<dbReference type="GO" id="GO:0005886">
    <property type="term" value="C:plasma membrane"/>
    <property type="evidence" value="ECO:0007669"/>
    <property type="project" value="TreeGrafter"/>
</dbReference>
<feature type="region of interest" description="Disordered" evidence="3">
    <location>
        <begin position="1093"/>
        <end position="1134"/>
    </location>
</feature>
<dbReference type="Pfam" id="PF00617">
    <property type="entry name" value="RasGEF"/>
    <property type="match status" value="1"/>
</dbReference>
<evidence type="ECO:0000313" key="6">
    <source>
        <dbReference type="EMBL" id="RKP03224.1"/>
    </source>
</evidence>
<dbReference type="CDD" id="cd00155">
    <property type="entry name" value="RasGEF"/>
    <property type="match status" value="1"/>
</dbReference>
<evidence type="ECO:0000259" key="4">
    <source>
        <dbReference type="PROSITE" id="PS50009"/>
    </source>
</evidence>
<dbReference type="PROSITE" id="PS00720">
    <property type="entry name" value="RASGEF"/>
    <property type="match status" value="1"/>
</dbReference>